<dbReference type="CDD" id="cd06225">
    <property type="entry name" value="HAMP"/>
    <property type="match status" value="1"/>
</dbReference>
<dbReference type="EC" id="2.7.13.3" evidence="3"/>
<accession>A0A7X3H195</accession>
<dbReference type="SMART" id="SM00388">
    <property type="entry name" value="HisKA"/>
    <property type="match status" value="1"/>
</dbReference>
<evidence type="ECO:0000313" key="13">
    <source>
        <dbReference type="EMBL" id="MWJ28691.1"/>
    </source>
</evidence>
<protein>
    <recommendedName>
        <fullName evidence="3">histidine kinase</fullName>
        <ecNumber evidence="3">2.7.13.3</ecNumber>
    </recommendedName>
</protein>
<keyword evidence="4" id="KW-1003">Cell membrane</keyword>
<keyword evidence="8" id="KW-0418">Kinase</keyword>
<dbReference type="InterPro" id="IPR005467">
    <property type="entry name" value="His_kinase_dom"/>
</dbReference>
<dbReference type="InterPro" id="IPR003594">
    <property type="entry name" value="HATPase_dom"/>
</dbReference>
<dbReference type="InterPro" id="IPR004358">
    <property type="entry name" value="Sig_transdc_His_kin-like_C"/>
</dbReference>
<keyword evidence="14" id="KW-1185">Reference proteome</keyword>
<dbReference type="Pfam" id="PF02518">
    <property type="entry name" value="HATPase_c"/>
    <property type="match status" value="1"/>
</dbReference>
<dbReference type="InterPro" id="IPR003661">
    <property type="entry name" value="HisK_dim/P_dom"/>
</dbReference>
<dbReference type="GO" id="GO:0005886">
    <property type="term" value="C:plasma membrane"/>
    <property type="evidence" value="ECO:0007669"/>
    <property type="project" value="UniProtKB-SubCell"/>
</dbReference>
<evidence type="ECO:0000256" key="3">
    <source>
        <dbReference type="ARBA" id="ARBA00012438"/>
    </source>
</evidence>
<keyword evidence="7" id="KW-0547">Nucleotide-binding</keyword>
<dbReference type="SUPFAM" id="SSF47384">
    <property type="entry name" value="Homodimeric domain of signal transducing histidine kinase"/>
    <property type="match status" value="1"/>
</dbReference>
<evidence type="ECO:0000256" key="6">
    <source>
        <dbReference type="ARBA" id="ARBA00022679"/>
    </source>
</evidence>
<feature type="transmembrane region" description="Helical" evidence="10">
    <location>
        <begin position="235"/>
        <end position="255"/>
    </location>
</feature>
<evidence type="ECO:0000256" key="9">
    <source>
        <dbReference type="ARBA" id="ARBA00022840"/>
    </source>
</evidence>
<dbReference type="PANTHER" id="PTHR44936:SF10">
    <property type="entry name" value="SENSOR PROTEIN RSTB"/>
    <property type="match status" value="1"/>
</dbReference>
<dbReference type="Proteomes" id="UP000437638">
    <property type="component" value="Unassembled WGS sequence"/>
</dbReference>
<dbReference type="Gene3D" id="3.30.565.10">
    <property type="entry name" value="Histidine kinase-like ATPase, C-terminal domain"/>
    <property type="match status" value="1"/>
</dbReference>
<dbReference type="AlphaFoldDB" id="A0A7X3H195"/>
<dbReference type="Pfam" id="PF00512">
    <property type="entry name" value="HisKA"/>
    <property type="match status" value="1"/>
</dbReference>
<dbReference type="EMBL" id="WTKP01000007">
    <property type="protein sequence ID" value="MWJ28691.1"/>
    <property type="molecule type" value="Genomic_DNA"/>
</dbReference>
<evidence type="ECO:0000259" key="12">
    <source>
        <dbReference type="PROSITE" id="PS50885"/>
    </source>
</evidence>
<keyword evidence="10" id="KW-0812">Transmembrane</keyword>
<dbReference type="Pfam" id="PF00672">
    <property type="entry name" value="HAMP"/>
    <property type="match status" value="1"/>
</dbReference>
<comment type="caution">
    <text evidence="13">The sequence shown here is derived from an EMBL/GenBank/DDBJ whole genome shotgun (WGS) entry which is preliminary data.</text>
</comment>
<dbReference type="InterPro" id="IPR036890">
    <property type="entry name" value="HATPase_C_sf"/>
</dbReference>
<evidence type="ECO:0000256" key="8">
    <source>
        <dbReference type="ARBA" id="ARBA00022777"/>
    </source>
</evidence>
<dbReference type="PROSITE" id="PS50109">
    <property type="entry name" value="HIS_KIN"/>
    <property type="match status" value="1"/>
</dbReference>
<evidence type="ECO:0000256" key="4">
    <source>
        <dbReference type="ARBA" id="ARBA00022475"/>
    </source>
</evidence>
<dbReference type="PROSITE" id="PS50885">
    <property type="entry name" value="HAMP"/>
    <property type="match status" value="1"/>
</dbReference>
<evidence type="ECO:0000256" key="10">
    <source>
        <dbReference type="SAM" id="Phobius"/>
    </source>
</evidence>
<keyword evidence="5" id="KW-0597">Phosphoprotein</keyword>
<gene>
    <name evidence="13" type="ORF">GPM19_10845</name>
</gene>
<dbReference type="CDD" id="cd00082">
    <property type="entry name" value="HisKA"/>
    <property type="match status" value="1"/>
</dbReference>
<dbReference type="Gene3D" id="1.10.287.130">
    <property type="match status" value="1"/>
</dbReference>
<evidence type="ECO:0000256" key="1">
    <source>
        <dbReference type="ARBA" id="ARBA00000085"/>
    </source>
</evidence>
<dbReference type="PANTHER" id="PTHR44936">
    <property type="entry name" value="SENSOR PROTEIN CREC"/>
    <property type="match status" value="1"/>
</dbReference>
<comment type="subcellular location">
    <subcellularLocation>
        <location evidence="2">Cell membrane</location>
        <topology evidence="2">Multi-pass membrane protein</topology>
    </subcellularLocation>
</comment>
<comment type="catalytic activity">
    <reaction evidence="1">
        <text>ATP + protein L-histidine = ADP + protein N-phospho-L-histidine.</text>
        <dbReference type="EC" id="2.7.13.3"/>
    </reaction>
</comment>
<dbReference type="InterPro" id="IPR050980">
    <property type="entry name" value="2C_sensor_his_kinase"/>
</dbReference>
<dbReference type="InterPro" id="IPR036097">
    <property type="entry name" value="HisK_dim/P_sf"/>
</dbReference>
<evidence type="ECO:0000256" key="2">
    <source>
        <dbReference type="ARBA" id="ARBA00004651"/>
    </source>
</evidence>
<dbReference type="SUPFAM" id="SSF55874">
    <property type="entry name" value="ATPase domain of HSP90 chaperone/DNA topoisomerase II/histidine kinase"/>
    <property type="match status" value="1"/>
</dbReference>
<evidence type="ECO:0000256" key="5">
    <source>
        <dbReference type="ARBA" id="ARBA00022553"/>
    </source>
</evidence>
<feature type="domain" description="Histidine kinase" evidence="11">
    <location>
        <begin position="316"/>
        <end position="531"/>
    </location>
</feature>
<dbReference type="PRINTS" id="PR00344">
    <property type="entry name" value="BCTRLSENSOR"/>
</dbReference>
<organism evidence="13 14">
    <name type="scientific">Vreelandella zhuhanensis</name>
    <dbReference type="NCBI Taxonomy" id="2684210"/>
    <lineage>
        <taxon>Bacteria</taxon>
        <taxon>Pseudomonadati</taxon>
        <taxon>Pseudomonadota</taxon>
        <taxon>Gammaproteobacteria</taxon>
        <taxon>Oceanospirillales</taxon>
        <taxon>Halomonadaceae</taxon>
        <taxon>Vreelandella</taxon>
    </lineage>
</organism>
<dbReference type="SUPFAM" id="SSF158472">
    <property type="entry name" value="HAMP domain-like"/>
    <property type="match status" value="1"/>
</dbReference>
<keyword evidence="10" id="KW-1133">Transmembrane helix</keyword>
<sequence>MRRLLSHGTFLRFYVLLGLALLMLFLLALSGRMLIEQVRNEDHREQLVALPMSLLTQALANEPEASREEVLADYARQLDMDLSLLPIEELGGQYFARARLARGQVLVNNGSGDTWELQQQLPEMPWVLQAELPGWSERQWQGMMRLLGNWLASVSRSQRVERLDILEQGAWPLSLLLKPPEEITSAQQAQLEQGQVVTQLLSYTLDAKLLYRLPGEAQWLQAGPVIRQESLPLKLHLALLLGLMVVLALIIYLIMRSIETRMSRLELAATRIASGRLETRVKVESGDFLGRLGMAFNGMANQVQSLLRGQQEMIRAVSHELRTPVARIRFAVQMVEDMTEEPAIRRQLQGIDGDISELDDLVDEILTYARLGSESINGAEMQTALIDCGAMAERVIETLSPLHENLSLQLVHDDDVELSVEPRYLQRALQNLVSNACRYAQSRVVIRLYDEPHLVRIDVEDDGPGVPEEARAEIFKPFARLDDSRARSSGGYGLGLSIVEKIMAWHGGSVTVDQSPELQGARFTLLLPRRE</sequence>
<feature type="domain" description="HAMP" evidence="12">
    <location>
        <begin position="256"/>
        <end position="308"/>
    </location>
</feature>
<name>A0A7X3H195_9GAMM</name>
<evidence type="ECO:0000259" key="11">
    <source>
        <dbReference type="PROSITE" id="PS50109"/>
    </source>
</evidence>
<dbReference type="RefSeq" id="WP_160419058.1">
    <property type="nucleotide sequence ID" value="NZ_WTKP01000007.1"/>
</dbReference>
<keyword evidence="6" id="KW-0808">Transferase</keyword>
<dbReference type="GO" id="GO:0000155">
    <property type="term" value="F:phosphorelay sensor kinase activity"/>
    <property type="evidence" value="ECO:0007669"/>
    <property type="project" value="InterPro"/>
</dbReference>
<proteinExistence type="predicted"/>
<dbReference type="InterPro" id="IPR003660">
    <property type="entry name" value="HAMP_dom"/>
</dbReference>
<evidence type="ECO:0000256" key="7">
    <source>
        <dbReference type="ARBA" id="ARBA00022741"/>
    </source>
</evidence>
<dbReference type="SMART" id="SM00387">
    <property type="entry name" value="HATPase_c"/>
    <property type="match status" value="1"/>
</dbReference>
<dbReference type="Gene3D" id="6.10.340.10">
    <property type="match status" value="1"/>
</dbReference>
<dbReference type="GO" id="GO:0005524">
    <property type="term" value="F:ATP binding"/>
    <property type="evidence" value="ECO:0007669"/>
    <property type="project" value="UniProtKB-KW"/>
</dbReference>
<reference evidence="13 14" key="1">
    <citation type="submission" date="2019-12" db="EMBL/GenBank/DDBJ databases">
        <title>Halomonas rutogse sp. nov. isolated from two lakes on Tibetan Plateau.</title>
        <authorList>
            <person name="Gao P."/>
        </authorList>
    </citation>
    <scope>NUCLEOTIDE SEQUENCE [LARGE SCALE GENOMIC DNA]</scope>
    <source>
        <strain evidence="13 14">ZH2S</strain>
    </source>
</reference>
<dbReference type="SMART" id="SM00304">
    <property type="entry name" value="HAMP"/>
    <property type="match status" value="1"/>
</dbReference>
<evidence type="ECO:0000313" key="14">
    <source>
        <dbReference type="Proteomes" id="UP000437638"/>
    </source>
</evidence>
<keyword evidence="9" id="KW-0067">ATP-binding</keyword>
<keyword evidence="10" id="KW-0472">Membrane</keyword>